<reference evidence="1 2" key="1">
    <citation type="submission" date="2024-04" db="EMBL/GenBank/DDBJ databases">
        <authorList>
            <person name="Waldvogel A.-M."/>
            <person name="Schoenle A."/>
        </authorList>
    </citation>
    <scope>NUCLEOTIDE SEQUENCE [LARGE SCALE GENOMIC DNA]</scope>
</reference>
<protein>
    <submittedName>
        <fullName evidence="1">Uncharacterized protein</fullName>
    </submittedName>
</protein>
<accession>A0AAV2MTT4</accession>
<name>A0AAV2MTT4_KNICA</name>
<dbReference type="Proteomes" id="UP001497482">
    <property type="component" value="Chromosome 9"/>
</dbReference>
<evidence type="ECO:0000313" key="2">
    <source>
        <dbReference type="Proteomes" id="UP001497482"/>
    </source>
</evidence>
<gene>
    <name evidence="1" type="ORF">KC01_LOCUS42474</name>
</gene>
<evidence type="ECO:0000313" key="1">
    <source>
        <dbReference type="EMBL" id="CAL1616765.1"/>
    </source>
</evidence>
<dbReference type="EMBL" id="OZ035831">
    <property type="protein sequence ID" value="CAL1616765.1"/>
    <property type="molecule type" value="Genomic_DNA"/>
</dbReference>
<dbReference type="AlphaFoldDB" id="A0AAV2MTT4"/>
<proteinExistence type="predicted"/>
<sequence length="84" mass="9454">MVQTRPCTFGPWRQRYRSRRSSLATTCYFLLRRHGLPGSPRVARFATGCQVRHGLPGSPRVARFATGCQVRHGMPGSPRDARLT</sequence>
<keyword evidence="2" id="KW-1185">Reference proteome</keyword>
<organism evidence="1 2">
    <name type="scientific">Knipowitschia caucasica</name>
    <name type="common">Caucasian dwarf goby</name>
    <name type="synonym">Pomatoschistus caucasicus</name>
    <dbReference type="NCBI Taxonomy" id="637954"/>
    <lineage>
        <taxon>Eukaryota</taxon>
        <taxon>Metazoa</taxon>
        <taxon>Chordata</taxon>
        <taxon>Craniata</taxon>
        <taxon>Vertebrata</taxon>
        <taxon>Euteleostomi</taxon>
        <taxon>Actinopterygii</taxon>
        <taxon>Neopterygii</taxon>
        <taxon>Teleostei</taxon>
        <taxon>Neoteleostei</taxon>
        <taxon>Acanthomorphata</taxon>
        <taxon>Gobiaria</taxon>
        <taxon>Gobiiformes</taxon>
        <taxon>Gobioidei</taxon>
        <taxon>Gobiidae</taxon>
        <taxon>Gobiinae</taxon>
        <taxon>Knipowitschia</taxon>
    </lineage>
</organism>